<feature type="domain" description="HTH arsR-type" evidence="4">
    <location>
        <begin position="10"/>
        <end position="104"/>
    </location>
</feature>
<dbReference type="GO" id="GO:0003700">
    <property type="term" value="F:DNA-binding transcription factor activity"/>
    <property type="evidence" value="ECO:0007669"/>
    <property type="project" value="InterPro"/>
</dbReference>
<gene>
    <name evidence="5" type="ORF">DRB17_13660</name>
</gene>
<dbReference type="CDD" id="cd00090">
    <property type="entry name" value="HTH_ARSR"/>
    <property type="match status" value="1"/>
</dbReference>
<dbReference type="InterPro" id="IPR011991">
    <property type="entry name" value="ArsR-like_HTH"/>
</dbReference>
<dbReference type="InterPro" id="IPR036388">
    <property type="entry name" value="WH-like_DNA-bd_sf"/>
</dbReference>
<organism evidence="5 6">
    <name type="scientific">Ferruginivarius sediminum</name>
    <dbReference type="NCBI Taxonomy" id="2661937"/>
    <lineage>
        <taxon>Bacteria</taxon>
        <taxon>Pseudomonadati</taxon>
        <taxon>Pseudomonadota</taxon>
        <taxon>Alphaproteobacteria</taxon>
        <taxon>Rhodospirillales</taxon>
        <taxon>Rhodospirillaceae</taxon>
        <taxon>Ferruginivarius</taxon>
    </lineage>
</organism>
<dbReference type="PRINTS" id="PR00778">
    <property type="entry name" value="HTHARSR"/>
</dbReference>
<dbReference type="PROSITE" id="PS50987">
    <property type="entry name" value="HTH_ARSR_2"/>
    <property type="match status" value="1"/>
</dbReference>
<keyword evidence="1" id="KW-0805">Transcription regulation</keyword>
<dbReference type="Pfam" id="PF01022">
    <property type="entry name" value="HTH_5"/>
    <property type="match status" value="1"/>
</dbReference>
<name>A0A369T8U5_9PROT</name>
<dbReference type="NCBIfam" id="NF033788">
    <property type="entry name" value="HTH_metalloreg"/>
    <property type="match status" value="1"/>
</dbReference>
<keyword evidence="2" id="KW-0238">DNA-binding</keyword>
<accession>A0A369T8U5</accession>
<dbReference type="GO" id="GO:0003677">
    <property type="term" value="F:DNA binding"/>
    <property type="evidence" value="ECO:0007669"/>
    <property type="project" value="UniProtKB-KW"/>
</dbReference>
<dbReference type="AlphaFoldDB" id="A0A369T8U5"/>
<evidence type="ECO:0000256" key="3">
    <source>
        <dbReference type="ARBA" id="ARBA00023163"/>
    </source>
</evidence>
<protein>
    <submittedName>
        <fullName evidence="5">Transcriptional regulator</fullName>
    </submittedName>
</protein>
<evidence type="ECO:0000256" key="1">
    <source>
        <dbReference type="ARBA" id="ARBA00023015"/>
    </source>
</evidence>
<reference evidence="5 6" key="1">
    <citation type="submission" date="2018-07" db="EMBL/GenBank/DDBJ databases">
        <title>Venubactetium sediminum gen. nov., sp. nov., isolated from a marine solar saltern.</title>
        <authorList>
            <person name="Wang S."/>
        </authorList>
    </citation>
    <scope>NUCLEOTIDE SEQUENCE [LARGE SCALE GENOMIC DNA]</scope>
    <source>
        <strain evidence="5 6">WD2A32</strain>
    </source>
</reference>
<dbReference type="PANTHER" id="PTHR43132">
    <property type="entry name" value="ARSENICAL RESISTANCE OPERON REPRESSOR ARSR-RELATED"/>
    <property type="match status" value="1"/>
</dbReference>
<dbReference type="PANTHER" id="PTHR43132:SF2">
    <property type="entry name" value="ARSENICAL RESISTANCE OPERON REPRESSOR ARSR-RELATED"/>
    <property type="match status" value="1"/>
</dbReference>
<proteinExistence type="predicted"/>
<keyword evidence="3" id="KW-0804">Transcription</keyword>
<dbReference type="SMART" id="SM00418">
    <property type="entry name" value="HTH_ARSR"/>
    <property type="match status" value="1"/>
</dbReference>
<dbReference type="Gene3D" id="1.10.10.10">
    <property type="entry name" value="Winged helix-like DNA-binding domain superfamily/Winged helix DNA-binding domain"/>
    <property type="match status" value="1"/>
</dbReference>
<dbReference type="SUPFAM" id="SSF46785">
    <property type="entry name" value="Winged helix' DNA-binding domain"/>
    <property type="match status" value="1"/>
</dbReference>
<dbReference type="InterPro" id="IPR036390">
    <property type="entry name" value="WH_DNA-bd_sf"/>
</dbReference>
<evidence type="ECO:0000259" key="4">
    <source>
        <dbReference type="PROSITE" id="PS50987"/>
    </source>
</evidence>
<dbReference type="Proteomes" id="UP000253941">
    <property type="component" value="Unassembled WGS sequence"/>
</dbReference>
<sequence>MHITSEEIEVLEGTADKACRLLKALSNRDRLLILCYLAHHERNVSDLEGLLQLRQPTLSQQLARLRSEELVKTRREGKAIYYSLISDEVRQVIRLLYGLYCCSSQTVSEMPPARLAAAGS</sequence>
<comment type="caution">
    <text evidence="5">The sequence shown here is derived from an EMBL/GenBank/DDBJ whole genome shotgun (WGS) entry which is preliminary data.</text>
</comment>
<evidence type="ECO:0000313" key="6">
    <source>
        <dbReference type="Proteomes" id="UP000253941"/>
    </source>
</evidence>
<keyword evidence="6" id="KW-1185">Reference proteome</keyword>
<dbReference type="InterPro" id="IPR001845">
    <property type="entry name" value="HTH_ArsR_DNA-bd_dom"/>
</dbReference>
<dbReference type="EMBL" id="QPMH01000013">
    <property type="protein sequence ID" value="RDD61312.1"/>
    <property type="molecule type" value="Genomic_DNA"/>
</dbReference>
<dbReference type="InterPro" id="IPR051011">
    <property type="entry name" value="Metal_resp_trans_reg"/>
</dbReference>
<evidence type="ECO:0000313" key="5">
    <source>
        <dbReference type="EMBL" id="RDD61312.1"/>
    </source>
</evidence>
<dbReference type="RefSeq" id="WP_114582774.1">
    <property type="nucleotide sequence ID" value="NZ_QPMH01000013.1"/>
</dbReference>
<evidence type="ECO:0000256" key="2">
    <source>
        <dbReference type="ARBA" id="ARBA00023125"/>
    </source>
</evidence>